<reference evidence="1 2" key="1">
    <citation type="journal article" date="2024" name="Insects">
        <title>An Improved Chromosome-Level Genome Assembly of the Firefly Pyrocoelia pectoralis.</title>
        <authorList>
            <person name="Fu X."/>
            <person name="Meyer-Rochow V.B."/>
            <person name="Ballantyne L."/>
            <person name="Zhu X."/>
        </authorList>
    </citation>
    <scope>NUCLEOTIDE SEQUENCE [LARGE SCALE GENOMIC DNA]</scope>
    <source>
        <strain evidence="1">XCY_ONT2</strain>
    </source>
</reference>
<name>A0AAN7VDB5_9COLE</name>
<proteinExistence type="predicted"/>
<accession>A0AAN7VDB5</accession>
<dbReference type="Proteomes" id="UP001329430">
    <property type="component" value="Chromosome 3"/>
</dbReference>
<dbReference type="AlphaFoldDB" id="A0AAN7VDB5"/>
<protein>
    <submittedName>
        <fullName evidence="1">Uncharacterized protein</fullName>
    </submittedName>
</protein>
<gene>
    <name evidence="1" type="ORF">RI129_004091</name>
</gene>
<evidence type="ECO:0000313" key="1">
    <source>
        <dbReference type="EMBL" id="KAK5645627.1"/>
    </source>
</evidence>
<organism evidence="1 2">
    <name type="scientific">Pyrocoelia pectoralis</name>
    <dbReference type="NCBI Taxonomy" id="417401"/>
    <lineage>
        <taxon>Eukaryota</taxon>
        <taxon>Metazoa</taxon>
        <taxon>Ecdysozoa</taxon>
        <taxon>Arthropoda</taxon>
        <taxon>Hexapoda</taxon>
        <taxon>Insecta</taxon>
        <taxon>Pterygota</taxon>
        <taxon>Neoptera</taxon>
        <taxon>Endopterygota</taxon>
        <taxon>Coleoptera</taxon>
        <taxon>Polyphaga</taxon>
        <taxon>Elateriformia</taxon>
        <taxon>Elateroidea</taxon>
        <taxon>Lampyridae</taxon>
        <taxon>Lampyrinae</taxon>
        <taxon>Pyrocoelia</taxon>
    </lineage>
</organism>
<dbReference type="EMBL" id="JAVRBK010000003">
    <property type="protein sequence ID" value="KAK5645627.1"/>
    <property type="molecule type" value="Genomic_DNA"/>
</dbReference>
<evidence type="ECO:0000313" key="2">
    <source>
        <dbReference type="Proteomes" id="UP001329430"/>
    </source>
</evidence>
<comment type="caution">
    <text evidence="1">The sequence shown here is derived from an EMBL/GenBank/DDBJ whole genome shotgun (WGS) entry which is preliminary data.</text>
</comment>
<sequence>MEIFFEHSIKRHKDKFERLFQRSQYNKKPSLDINRIVINLSSKPLSENALNALAKGKNFAVTPKILPVEDIISNIEAGIRFLPVDTIEEIRYQSVRILRNAKPIKSNLTFSQRHALKELKGDKDVIVLSADKGNATVILNMEDYNMKLQQLLDPQIYKILPKDPTNKFLLKTKNLIKYSSIPDTIKRELTNTEAISPRLKCTVMENLL</sequence>
<keyword evidence="2" id="KW-1185">Reference proteome</keyword>